<evidence type="ECO:0000256" key="1">
    <source>
        <dbReference type="ARBA" id="ARBA00005986"/>
    </source>
</evidence>
<name>A0AAQ3M4X0_9PEZI</name>
<comment type="similarity">
    <text evidence="1">Belongs to the tpcK family.</text>
</comment>
<dbReference type="InterPro" id="IPR009799">
    <property type="entry name" value="EthD_dom"/>
</dbReference>
<feature type="domain" description="EthD" evidence="2">
    <location>
        <begin position="17"/>
        <end position="115"/>
    </location>
</feature>
<evidence type="ECO:0000259" key="2">
    <source>
        <dbReference type="Pfam" id="PF07110"/>
    </source>
</evidence>
<protein>
    <submittedName>
        <fullName evidence="3">EthD domain-containing protein</fullName>
    </submittedName>
</protein>
<proteinExistence type="inferred from homology"/>
<dbReference type="SUPFAM" id="SSF54909">
    <property type="entry name" value="Dimeric alpha+beta barrel"/>
    <property type="match status" value="1"/>
</dbReference>
<dbReference type="Gene3D" id="3.30.70.100">
    <property type="match status" value="1"/>
</dbReference>
<dbReference type="Pfam" id="PF07110">
    <property type="entry name" value="EthD"/>
    <property type="match status" value="1"/>
</dbReference>
<accession>A0AAQ3M4X0</accession>
<dbReference type="EMBL" id="CP138585">
    <property type="protein sequence ID" value="WPH01308.1"/>
    <property type="molecule type" value="Genomic_DNA"/>
</dbReference>
<sequence>MGKSQHLFAVTISAKRKPGMDEDAYHKYISETHAGHLKTLLVEKKIVDYTMQHNTAACMGQIDQLFPNLPSVNHTTYDAFVTIVFRDIEDYISVKNDPHYLKVVNPDHANFADPSGTMMGFGWFERHVADGQLVEE</sequence>
<organism evidence="3 4">
    <name type="scientific">Acrodontium crateriforme</name>
    <dbReference type="NCBI Taxonomy" id="150365"/>
    <lineage>
        <taxon>Eukaryota</taxon>
        <taxon>Fungi</taxon>
        <taxon>Dikarya</taxon>
        <taxon>Ascomycota</taxon>
        <taxon>Pezizomycotina</taxon>
        <taxon>Dothideomycetes</taxon>
        <taxon>Dothideomycetidae</taxon>
        <taxon>Mycosphaerellales</taxon>
        <taxon>Teratosphaeriaceae</taxon>
        <taxon>Acrodontium</taxon>
    </lineage>
</organism>
<dbReference type="Proteomes" id="UP001303373">
    <property type="component" value="Chromosome 6"/>
</dbReference>
<reference evidence="3 4" key="1">
    <citation type="submission" date="2023-11" db="EMBL/GenBank/DDBJ databases">
        <title>An acidophilic fungus is an integral part of prey digestion in a carnivorous sundew plant.</title>
        <authorList>
            <person name="Tsai I.J."/>
        </authorList>
    </citation>
    <scope>NUCLEOTIDE SEQUENCE [LARGE SCALE GENOMIC DNA]</scope>
    <source>
        <strain evidence="3">169a</strain>
    </source>
</reference>
<dbReference type="InterPro" id="IPR011008">
    <property type="entry name" value="Dimeric_a/b-barrel"/>
</dbReference>
<dbReference type="GO" id="GO:0016491">
    <property type="term" value="F:oxidoreductase activity"/>
    <property type="evidence" value="ECO:0007669"/>
    <property type="project" value="InterPro"/>
</dbReference>
<keyword evidence="4" id="KW-1185">Reference proteome</keyword>
<gene>
    <name evidence="3" type="ORF">R9X50_00414700</name>
</gene>
<evidence type="ECO:0000313" key="3">
    <source>
        <dbReference type="EMBL" id="WPH01308.1"/>
    </source>
</evidence>
<evidence type="ECO:0000313" key="4">
    <source>
        <dbReference type="Proteomes" id="UP001303373"/>
    </source>
</evidence>
<dbReference type="AlphaFoldDB" id="A0AAQ3M4X0"/>